<dbReference type="Proteomes" id="UP000596742">
    <property type="component" value="Unassembled WGS sequence"/>
</dbReference>
<accession>A0A8B6G0U0</accession>
<evidence type="ECO:0000313" key="2">
    <source>
        <dbReference type="Proteomes" id="UP000596742"/>
    </source>
</evidence>
<dbReference type="EMBL" id="UYJE01007692">
    <property type="protein sequence ID" value="VDI57118.1"/>
    <property type="molecule type" value="Genomic_DNA"/>
</dbReference>
<comment type="caution">
    <text evidence="1">The sequence shown here is derived from an EMBL/GenBank/DDBJ whole genome shotgun (WGS) entry which is preliminary data.</text>
</comment>
<proteinExistence type="predicted"/>
<evidence type="ECO:0008006" key="3">
    <source>
        <dbReference type="Google" id="ProtNLM"/>
    </source>
</evidence>
<protein>
    <recommendedName>
        <fullName evidence="3">DZIP3-like HEPN domain-containing protein</fullName>
    </recommendedName>
</protein>
<dbReference type="AlphaFoldDB" id="A0A8B6G0U0"/>
<gene>
    <name evidence="1" type="ORF">MGAL_10B026922</name>
</gene>
<name>A0A8B6G0U0_MYTGA</name>
<reference evidence="1" key="1">
    <citation type="submission" date="2018-11" db="EMBL/GenBank/DDBJ databases">
        <authorList>
            <person name="Alioto T."/>
            <person name="Alioto T."/>
        </authorList>
    </citation>
    <scope>NUCLEOTIDE SEQUENCE</scope>
</reference>
<keyword evidence="2" id="KW-1185">Reference proteome</keyword>
<organism evidence="1 2">
    <name type="scientific">Mytilus galloprovincialis</name>
    <name type="common">Mediterranean mussel</name>
    <dbReference type="NCBI Taxonomy" id="29158"/>
    <lineage>
        <taxon>Eukaryota</taxon>
        <taxon>Metazoa</taxon>
        <taxon>Spiralia</taxon>
        <taxon>Lophotrochozoa</taxon>
        <taxon>Mollusca</taxon>
        <taxon>Bivalvia</taxon>
        <taxon>Autobranchia</taxon>
        <taxon>Pteriomorphia</taxon>
        <taxon>Mytilida</taxon>
        <taxon>Mytiloidea</taxon>
        <taxon>Mytilidae</taxon>
        <taxon>Mytilinae</taxon>
        <taxon>Mytilus</taxon>
    </lineage>
</organism>
<evidence type="ECO:0000313" key="1">
    <source>
        <dbReference type="EMBL" id="VDI57118.1"/>
    </source>
</evidence>
<dbReference type="OrthoDB" id="6141458at2759"/>
<sequence length="531" mass="61319">MSEKFPSIILQQIISEYCTKNKQVIEDVLKEEKHDLFHKRIKAEPCCECATEYSTYIKVIHERQWEALFEAKEGNSFSCLHTCTSEVKKCYERFVPKRIATSDLLVSMPLILNIPSILKYVISRLCVSGFSKFLLQNQHTLYHSMEKIRCCKCINDPIEKILFNKKEWNKLFKKADSISCKGDTKDCCCYFSVRDGIDYASMDDTLLSKLFYVAGPISILNKIGQDSFLYFLSWTVDGKPLQNAITELLQIIEDKKCIPGILQHLSSGNFSNLDKTITQEADASDWLYRHLRNQKETTEPPLHIISRDKDGLNVKSIQTPIDFRLPRRAQKFTDITNEENHFLVVIYGLTKIVYPVIKNHFSRKCPTSVLDKICTGIYENDCNDLKNRENKGQQKRKLLTKKQREQLFSPKLDSGKMDLTLMILLLKQRPEDDGKKEDDCQLDVIDRISREIIQSSSGILNEIKFKEIMEHITKAVLHLGGALYNKELVNLHHIKNILGAIRYSGALKDKQILHDKKIIILNCRMKISVQA</sequence>